<dbReference type="Gene3D" id="3.10.180.50">
    <property type="match status" value="1"/>
</dbReference>
<reference evidence="8 9" key="1">
    <citation type="submission" date="2019-07" db="EMBL/GenBank/DDBJ databases">
        <authorList>
            <person name="Yang M."/>
            <person name="Zhao D."/>
            <person name="Xiang H."/>
        </authorList>
    </citation>
    <scope>NUCLEOTIDE SEQUENCE [LARGE SCALE GENOMIC DNA]</scope>
    <source>
        <strain evidence="8 9">IM1326</strain>
    </source>
</reference>
<keyword evidence="2" id="KW-0223">Dioxygenase</keyword>
<comment type="similarity">
    <text evidence="5">Belongs to the 2-oxoadipate dioxygenase/decarboxylase family.</text>
</comment>
<comment type="cofactor">
    <cofactor evidence="1">
        <name>Fe(2+)</name>
        <dbReference type="ChEBI" id="CHEBI:29033"/>
    </cofactor>
</comment>
<organism evidence="8 9">
    <name type="scientific">Aliidiomarina halalkaliphila</name>
    <dbReference type="NCBI Taxonomy" id="2593535"/>
    <lineage>
        <taxon>Bacteria</taxon>
        <taxon>Pseudomonadati</taxon>
        <taxon>Pseudomonadota</taxon>
        <taxon>Gammaproteobacteria</taxon>
        <taxon>Alteromonadales</taxon>
        <taxon>Idiomarinaceae</taxon>
        <taxon>Aliidiomarina</taxon>
    </lineage>
</organism>
<dbReference type="AlphaFoldDB" id="A0A552X424"/>
<evidence type="ECO:0000313" key="9">
    <source>
        <dbReference type="Proteomes" id="UP000320359"/>
    </source>
</evidence>
<evidence type="ECO:0000256" key="3">
    <source>
        <dbReference type="ARBA" id="ARBA00023002"/>
    </source>
</evidence>
<evidence type="ECO:0000256" key="1">
    <source>
        <dbReference type="ARBA" id="ARBA00001954"/>
    </source>
</evidence>
<name>A0A552X424_9GAMM</name>
<protein>
    <recommendedName>
        <fullName evidence="6">2-oxoadipate dioxygenase/decarboxylase</fullName>
        <ecNumber evidence="6">1.13.11.93</ecNumber>
    </recommendedName>
    <alternativeName>
        <fullName evidence="7">2-hydroxyglutarate synthase</fullName>
    </alternativeName>
</protein>
<dbReference type="CDD" id="cd16350">
    <property type="entry name" value="VOC_like"/>
    <property type="match status" value="1"/>
</dbReference>
<dbReference type="Pfam" id="PF07063">
    <property type="entry name" value="HGLS"/>
    <property type="match status" value="1"/>
</dbReference>
<keyword evidence="3" id="KW-0560">Oxidoreductase</keyword>
<dbReference type="PANTHER" id="PTHR31136:SF5">
    <property type="entry name" value="2-OXOADIPATE DIOXYGENASE_DECARBOXYLASE, CHLOROPLASTIC"/>
    <property type="match status" value="1"/>
</dbReference>
<dbReference type="EC" id="1.13.11.93" evidence="6"/>
<accession>A0A552X424</accession>
<dbReference type="OrthoDB" id="506370at2"/>
<dbReference type="InterPro" id="IPR009770">
    <property type="entry name" value="HGLS"/>
</dbReference>
<comment type="caution">
    <text evidence="8">The sequence shown here is derived from an EMBL/GenBank/DDBJ whole genome shotgun (WGS) entry which is preliminary data.</text>
</comment>
<dbReference type="SMART" id="SM01150">
    <property type="entry name" value="DUF1338"/>
    <property type="match status" value="1"/>
</dbReference>
<dbReference type="Proteomes" id="UP000320359">
    <property type="component" value="Unassembled WGS sequence"/>
</dbReference>
<proteinExistence type="inferred from homology"/>
<evidence type="ECO:0000256" key="2">
    <source>
        <dbReference type="ARBA" id="ARBA00022964"/>
    </source>
</evidence>
<keyword evidence="4" id="KW-0408">Iron</keyword>
<dbReference type="GO" id="GO:0051213">
    <property type="term" value="F:dioxygenase activity"/>
    <property type="evidence" value="ECO:0007669"/>
    <property type="project" value="UniProtKB-KW"/>
</dbReference>
<evidence type="ECO:0000256" key="5">
    <source>
        <dbReference type="ARBA" id="ARBA00035013"/>
    </source>
</evidence>
<evidence type="ECO:0000256" key="7">
    <source>
        <dbReference type="ARBA" id="ARBA00035045"/>
    </source>
</evidence>
<evidence type="ECO:0000256" key="6">
    <source>
        <dbReference type="ARBA" id="ARBA00035023"/>
    </source>
</evidence>
<keyword evidence="9" id="KW-1185">Reference proteome</keyword>
<dbReference type="EMBL" id="VJWL01000001">
    <property type="protein sequence ID" value="TRW49774.1"/>
    <property type="molecule type" value="Genomic_DNA"/>
</dbReference>
<gene>
    <name evidence="8" type="ORF">FM042_02645</name>
</gene>
<sequence length="265" mass="29679">MSQQVHQFFADLWQDYIQRTPSADKVHQVLGKGHSIINDHVAFRTFNIAPVNLDALATLIESMGYFANGDYEFTEKKLRAKHFEHADPTLPKVFVSELLVESFSPQVQRVIQRMVAGIAPEQVQQPAFLYSGTHWDVTYDEYQMLLAESEYAAWMSAFGFCANHFTVSVNALPGYSTLESVNATLKNAGFTLNSSGGEIKGSPEVYLEQSATMADHVEVRFKDKAARIPSCFYEFAKRYELAPGKLYTGFVAASADKIFESTNSK</sequence>
<evidence type="ECO:0000313" key="8">
    <source>
        <dbReference type="EMBL" id="TRW49774.1"/>
    </source>
</evidence>
<evidence type="ECO:0000256" key="4">
    <source>
        <dbReference type="ARBA" id="ARBA00023004"/>
    </source>
</evidence>
<dbReference type="PANTHER" id="PTHR31136">
    <property type="entry name" value="DUF1338 DOMAIN-CONTAINING PROTEIN"/>
    <property type="match status" value="1"/>
</dbReference>
<dbReference type="RefSeq" id="WP_143234195.1">
    <property type="nucleotide sequence ID" value="NZ_VJWL01000001.1"/>
</dbReference>